<dbReference type="EMBL" id="CP012154">
    <property type="protein sequence ID" value="AKS42818.1"/>
    <property type="molecule type" value="Genomic_DNA"/>
</dbReference>
<dbReference type="STRING" id="1579979.WM2015_2457"/>
<dbReference type="RefSeq" id="WP_049726348.1">
    <property type="nucleotide sequence ID" value="NZ_CP012154.1"/>
</dbReference>
<dbReference type="PATRIC" id="fig|1579979.3.peg.2513"/>
<dbReference type="InterPro" id="IPR000944">
    <property type="entry name" value="Tscrpt_reg_Rrf2"/>
</dbReference>
<organism evidence="1 2">
    <name type="scientific">Wenzhouxiangella marina</name>
    <dbReference type="NCBI Taxonomy" id="1579979"/>
    <lineage>
        <taxon>Bacteria</taxon>
        <taxon>Pseudomonadati</taxon>
        <taxon>Pseudomonadota</taxon>
        <taxon>Gammaproteobacteria</taxon>
        <taxon>Chromatiales</taxon>
        <taxon>Wenzhouxiangellaceae</taxon>
        <taxon>Wenzhouxiangella</taxon>
    </lineage>
</organism>
<dbReference type="Pfam" id="PF02082">
    <property type="entry name" value="Rrf2"/>
    <property type="match status" value="1"/>
</dbReference>
<dbReference type="NCBIfam" id="TIGR02944">
    <property type="entry name" value="suf_reg_Xantho"/>
    <property type="match status" value="1"/>
</dbReference>
<reference evidence="1 2" key="1">
    <citation type="submission" date="2015-07" db="EMBL/GenBank/DDBJ databases">
        <authorList>
            <person name="Noorani M."/>
        </authorList>
    </citation>
    <scope>NUCLEOTIDE SEQUENCE [LARGE SCALE GENOMIC DNA]</scope>
    <source>
        <strain evidence="1 2">KCTC 42284</strain>
    </source>
</reference>
<name>A0A0K0XYQ1_9GAMM</name>
<evidence type="ECO:0000313" key="2">
    <source>
        <dbReference type="Proteomes" id="UP000066624"/>
    </source>
</evidence>
<dbReference type="NCBIfam" id="TIGR00738">
    <property type="entry name" value="rrf2_super"/>
    <property type="match status" value="1"/>
</dbReference>
<dbReference type="GO" id="GO:0005829">
    <property type="term" value="C:cytosol"/>
    <property type="evidence" value="ECO:0007669"/>
    <property type="project" value="TreeGrafter"/>
</dbReference>
<dbReference type="InterPro" id="IPR036388">
    <property type="entry name" value="WH-like_DNA-bd_sf"/>
</dbReference>
<dbReference type="PANTHER" id="PTHR33221">
    <property type="entry name" value="WINGED HELIX-TURN-HELIX TRANSCRIPTIONAL REGULATOR, RRF2 FAMILY"/>
    <property type="match status" value="1"/>
</dbReference>
<gene>
    <name evidence="1" type="ORF">WM2015_2457</name>
</gene>
<dbReference type="AlphaFoldDB" id="A0A0K0XYQ1"/>
<dbReference type="SUPFAM" id="SSF46785">
    <property type="entry name" value="Winged helix' DNA-binding domain"/>
    <property type="match status" value="1"/>
</dbReference>
<evidence type="ECO:0000313" key="1">
    <source>
        <dbReference type="EMBL" id="AKS42818.1"/>
    </source>
</evidence>
<dbReference type="OrthoDB" id="9808360at2"/>
<dbReference type="GO" id="GO:0003700">
    <property type="term" value="F:DNA-binding transcription factor activity"/>
    <property type="evidence" value="ECO:0007669"/>
    <property type="project" value="TreeGrafter"/>
</dbReference>
<keyword evidence="2" id="KW-1185">Reference proteome</keyword>
<dbReference type="KEGG" id="wma:WM2015_2457"/>
<dbReference type="InterPro" id="IPR036390">
    <property type="entry name" value="WH_DNA-bd_sf"/>
</dbReference>
<sequence>MLRISKLTDYATVLLAELARQPEACVAASVLAEATRLEVPTVAKVLKTLARADLVSSVRGVNGGYRLASAPEAVSVAAIVRAMEGPIALTECGLEPGLCAHESNCHLRGNWQRIGVAVEQALEALSLADLAGEEPQRISIRTVSGDREIA</sequence>
<dbReference type="PROSITE" id="PS51197">
    <property type="entry name" value="HTH_RRF2_2"/>
    <property type="match status" value="1"/>
</dbReference>
<dbReference type="Gene3D" id="1.10.10.10">
    <property type="entry name" value="Winged helix-like DNA-binding domain superfamily/Winged helix DNA-binding domain"/>
    <property type="match status" value="1"/>
</dbReference>
<proteinExistence type="predicted"/>
<dbReference type="PANTHER" id="PTHR33221:SF2">
    <property type="entry name" value="TRANSCRIPTIONAL REGULATOR"/>
    <property type="match status" value="1"/>
</dbReference>
<protein>
    <submittedName>
        <fullName evidence="1">Rrf2 family transcriptional regulator</fullName>
    </submittedName>
</protein>
<accession>A0A0K0XYQ1</accession>
<dbReference type="InterPro" id="IPR014290">
    <property type="entry name" value="SUF_FeS_clus_asmbl_reg"/>
</dbReference>
<dbReference type="Proteomes" id="UP000066624">
    <property type="component" value="Chromosome"/>
</dbReference>